<accession>A0A316ECI5</accession>
<organism evidence="1 2">
    <name type="scientific">Arcicella aurantiaca</name>
    <dbReference type="NCBI Taxonomy" id="591202"/>
    <lineage>
        <taxon>Bacteria</taxon>
        <taxon>Pseudomonadati</taxon>
        <taxon>Bacteroidota</taxon>
        <taxon>Cytophagia</taxon>
        <taxon>Cytophagales</taxon>
        <taxon>Flectobacillaceae</taxon>
        <taxon>Arcicella</taxon>
    </lineage>
</organism>
<evidence type="ECO:0000313" key="1">
    <source>
        <dbReference type="EMBL" id="PWK27850.1"/>
    </source>
</evidence>
<name>A0A316ECI5_9BACT</name>
<protein>
    <submittedName>
        <fullName evidence="1">Uncharacterized protein DUF2752</fullName>
    </submittedName>
</protein>
<keyword evidence="2" id="KW-1185">Reference proteome</keyword>
<gene>
    <name evidence="1" type="ORF">LV89_01257</name>
</gene>
<dbReference type="Proteomes" id="UP000245489">
    <property type="component" value="Unassembled WGS sequence"/>
</dbReference>
<dbReference type="EMBL" id="QGGO01000005">
    <property type="protein sequence ID" value="PWK27850.1"/>
    <property type="molecule type" value="Genomic_DNA"/>
</dbReference>
<evidence type="ECO:0000313" key="2">
    <source>
        <dbReference type="Proteomes" id="UP000245489"/>
    </source>
</evidence>
<dbReference type="RefSeq" id="WP_109742017.1">
    <property type="nucleotide sequence ID" value="NZ_QGGO01000005.1"/>
</dbReference>
<dbReference type="Pfam" id="PF10825">
    <property type="entry name" value="DUF2752"/>
    <property type="match status" value="1"/>
</dbReference>
<dbReference type="AlphaFoldDB" id="A0A316ECI5"/>
<dbReference type="InterPro" id="IPR021215">
    <property type="entry name" value="DUF2752"/>
</dbReference>
<dbReference type="OrthoDB" id="1525013at2"/>
<comment type="caution">
    <text evidence="1">The sequence shown here is derived from an EMBL/GenBank/DDBJ whole genome shotgun (WGS) entry which is preliminary data.</text>
</comment>
<proteinExistence type="predicted"/>
<reference evidence="1 2" key="1">
    <citation type="submission" date="2018-05" db="EMBL/GenBank/DDBJ databases">
        <title>Genomic Encyclopedia of Archaeal and Bacterial Type Strains, Phase II (KMG-II): from individual species to whole genera.</title>
        <authorList>
            <person name="Goeker M."/>
        </authorList>
    </citation>
    <scope>NUCLEOTIDE SEQUENCE [LARGE SCALE GENOMIC DNA]</scope>
    <source>
        <strain evidence="1 2">DSM 22214</strain>
    </source>
</reference>
<sequence length="91" mass="10217">MKRSINIELLFWIGGLTCLAFSNPSESHFTLCPIKNLGFSFCPGCGLGHSISYLFHGEIKASFQHHPLGFFALAVILKRIFQLIRNTDFSL</sequence>